<dbReference type="AlphaFoldDB" id="A0A3D9VD23"/>
<dbReference type="Proteomes" id="UP000256485">
    <property type="component" value="Unassembled WGS sequence"/>
</dbReference>
<keyword evidence="2" id="KW-1185">Reference proteome</keyword>
<dbReference type="SUPFAM" id="SSF160379">
    <property type="entry name" value="SP0830-like"/>
    <property type="match status" value="1"/>
</dbReference>
<dbReference type="RefSeq" id="WP_115851414.1">
    <property type="nucleotide sequence ID" value="NZ_QTUC01000001.1"/>
</dbReference>
<dbReference type="EMBL" id="QTUC01000001">
    <property type="protein sequence ID" value="REF38060.1"/>
    <property type="molecule type" value="Genomic_DNA"/>
</dbReference>
<reference evidence="1 2" key="1">
    <citation type="submission" date="2018-08" db="EMBL/GenBank/DDBJ databases">
        <title>Sequencing the genomes of 1000 actinobacteria strains.</title>
        <authorList>
            <person name="Klenk H.-P."/>
        </authorList>
    </citation>
    <scope>NUCLEOTIDE SEQUENCE [LARGE SCALE GENOMIC DNA]</scope>
    <source>
        <strain evidence="1 2">DSM 22891</strain>
    </source>
</reference>
<name>A0A3D9VD23_THECX</name>
<proteinExistence type="predicted"/>
<sequence length="94" mass="10544">MTSPAISWWWWGWNFGIPTTPCVGKNRVADDSAQDWSPDELAVHDRGLDVVVTYATSMHASRLQHTAILRRLGVDGTARNWRTVQALTRLACGH</sequence>
<protein>
    <submittedName>
        <fullName evidence="1">Uncharacterized protein</fullName>
    </submittedName>
</protein>
<evidence type="ECO:0000313" key="1">
    <source>
        <dbReference type="EMBL" id="REF38060.1"/>
    </source>
</evidence>
<accession>A0A3D9VD23</accession>
<comment type="caution">
    <text evidence="1">The sequence shown here is derived from an EMBL/GenBank/DDBJ whole genome shotgun (WGS) entry which is preliminary data.</text>
</comment>
<dbReference type="OrthoDB" id="9806494at2"/>
<organism evidence="1 2">
    <name type="scientific">Thermasporomyces composti</name>
    <dbReference type="NCBI Taxonomy" id="696763"/>
    <lineage>
        <taxon>Bacteria</taxon>
        <taxon>Bacillati</taxon>
        <taxon>Actinomycetota</taxon>
        <taxon>Actinomycetes</taxon>
        <taxon>Propionibacteriales</taxon>
        <taxon>Nocardioidaceae</taxon>
        <taxon>Thermasporomyces</taxon>
    </lineage>
</organism>
<evidence type="ECO:0000313" key="2">
    <source>
        <dbReference type="Proteomes" id="UP000256485"/>
    </source>
</evidence>
<gene>
    <name evidence="1" type="ORF">DFJ64_3530</name>
</gene>